<feature type="non-terminal residue" evidence="7">
    <location>
        <position position="1"/>
    </location>
</feature>
<evidence type="ECO:0000313" key="7">
    <source>
        <dbReference type="EMBL" id="CAG7731386.1"/>
    </source>
</evidence>
<keyword evidence="5" id="KW-0472">Membrane</keyword>
<evidence type="ECO:0000256" key="4">
    <source>
        <dbReference type="ARBA" id="ARBA00022840"/>
    </source>
</evidence>
<keyword evidence="3" id="KW-0547">Nucleotide-binding</keyword>
<evidence type="ECO:0000256" key="5">
    <source>
        <dbReference type="SAM" id="Phobius"/>
    </source>
</evidence>
<organism evidence="7 8">
    <name type="scientific">Allacma fusca</name>
    <dbReference type="NCBI Taxonomy" id="39272"/>
    <lineage>
        <taxon>Eukaryota</taxon>
        <taxon>Metazoa</taxon>
        <taxon>Ecdysozoa</taxon>
        <taxon>Arthropoda</taxon>
        <taxon>Hexapoda</taxon>
        <taxon>Collembola</taxon>
        <taxon>Symphypleona</taxon>
        <taxon>Sminthuridae</taxon>
        <taxon>Allacma</taxon>
    </lineage>
</organism>
<reference evidence="7" key="1">
    <citation type="submission" date="2021-06" db="EMBL/GenBank/DDBJ databases">
        <authorList>
            <person name="Hodson N. C."/>
            <person name="Mongue J. A."/>
            <person name="Jaron S. K."/>
        </authorList>
    </citation>
    <scope>NUCLEOTIDE SEQUENCE</scope>
</reference>
<dbReference type="GO" id="GO:0012505">
    <property type="term" value="C:endomembrane system"/>
    <property type="evidence" value="ECO:0007669"/>
    <property type="project" value="UniProtKB-SubCell"/>
</dbReference>
<keyword evidence="8" id="KW-1185">Reference proteome</keyword>
<dbReference type="Proteomes" id="UP000708208">
    <property type="component" value="Unassembled WGS sequence"/>
</dbReference>
<evidence type="ECO:0000256" key="3">
    <source>
        <dbReference type="ARBA" id="ARBA00022741"/>
    </source>
</evidence>
<evidence type="ECO:0000256" key="1">
    <source>
        <dbReference type="ARBA" id="ARBA00004127"/>
    </source>
</evidence>
<dbReference type="OrthoDB" id="6500128at2759"/>
<comment type="subcellular location">
    <subcellularLocation>
        <location evidence="1">Endomembrane system</location>
        <topology evidence="1">Multi-pass membrane protein</topology>
    </subcellularLocation>
</comment>
<keyword evidence="4" id="KW-0067">ATP-binding</keyword>
<keyword evidence="2" id="KW-0677">Repeat</keyword>
<name>A0A8J2KA43_9HEXA</name>
<feature type="domain" description="ABC transporter" evidence="6">
    <location>
        <begin position="10"/>
        <end position="47"/>
    </location>
</feature>
<dbReference type="PANTHER" id="PTHR24223:SF443">
    <property type="entry name" value="MULTIDRUG-RESISTANCE LIKE PROTEIN 1, ISOFORM I"/>
    <property type="match status" value="1"/>
</dbReference>
<dbReference type="GO" id="GO:0042626">
    <property type="term" value="F:ATPase-coupled transmembrane transporter activity"/>
    <property type="evidence" value="ECO:0007669"/>
    <property type="project" value="TreeGrafter"/>
</dbReference>
<gene>
    <name evidence="7" type="ORF">AFUS01_LOCUS19981</name>
</gene>
<accession>A0A8J2KA43</accession>
<feature type="non-terminal residue" evidence="7">
    <location>
        <position position="289"/>
    </location>
</feature>
<dbReference type="InterPro" id="IPR003439">
    <property type="entry name" value="ABC_transporter-like_ATP-bd"/>
</dbReference>
<keyword evidence="5" id="KW-1133">Transmembrane helix</keyword>
<sequence length="289" mass="31787">DIRIFPGGDQTEIGEKGINLSGGQKQRVALARAVYNDADIYLLDDPLSAVDSHVGKQLFQEVIGPHGMLKEKTRILITHGMTFLPHVDYIVLMNNGEIIESGNYKEILMRKTALADFLVQHDSVEDAKTRCGSIERGPEAMPIPGRKILRNLCNGTKTTPKPSVVRGGTTNTSDMLSIVNQKSSTDIGIKSNVKNISEDEAEMNPSKLIGVERAEIGNVKAQVYGYFLEVMGLAFVVTSLVSFTIGYGVNIYSNFWLSNWSAIPTKNGIQDTEKRNMYLTVYCALGVIQ</sequence>
<dbReference type="PANTHER" id="PTHR24223">
    <property type="entry name" value="ATP-BINDING CASSETTE SUB-FAMILY C"/>
    <property type="match status" value="1"/>
</dbReference>
<dbReference type="GO" id="GO:0016887">
    <property type="term" value="F:ATP hydrolysis activity"/>
    <property type="evidence" value="ECO:0007669"/>
    <property type="project" value="InterPro"/>
</dbReference>
<dbReference type="GO" id="GO:0016020">
    <property type="term" value="C:membrane"/>
    <property type="evidence" value="ECO:0007669"/>
    <property type="project" value="TreeGrafter"/>
</dbReference>
<comment type="caution">
    <text evidence="7">The sequence shown here is derived from an EMBL/GenBank/DDBJ whole genome shotgun (WGS) entry which is preliminary data.</text>
</comment>
<dbReference type="AlphaFoldDB" id="A0A8J2KA43"/>
<protein>
    <recommendedName>
        <fullName evidence="6">ABC transporter domain-containing protein</fullName>
    </recommendedName>
</protein>
<feature type="transmembrane region" description="Helical" evidence="5">
    <location>
        <begin position="223"/>
        <end position="249"/>
    </location>
</feature>
<keyword evidence="5" id="KW-0812">Transmembrane</keyword>
<evidence type="ECO:0000256" key="2">
    <source>
        <dbReference type="ARBA" id="ARBA00022737"/>
    </source>
</evidence>
<dbReference type="GO" id="GO:0005524">
    <property type="term" value="F:ATP binding"/>
    <property type="evidence" value="ECO:0007669"/>
    <property type="project" value="UniProtKB-KW"/>
</dbReference>
<dbReference type="InterPro" id="IPR050173">
    <property type="entry name" value="ABC_transporter_C-like"/>
</dbReference>
<evidence type="ECO:0000313" key="8">
    <source>
        <dbReference type="Proteomes" id="UP000708208"/>
    </source>
</evidence>
<evidence type="ECO:0000259" key="6">
    <source>
        <dbReference type="Pfam" id="PF00005"/>
    </source>
</evidence>
<proteinExistence type="predicted"/>
<dbReference type="Pfam" id="PF00005">
    <property type="entry name" value="ABC_tran"/>
    <property type="match status" value="1"/>
</dbReference>
<dbReference type="EMBL" id="CAJVCH010211596">
    <property type="protein sequence ID" value="CAG7731386.1"/>
    <property type="molecule type" value="Genomic_DNA"/>
</dbReference>